<feature type="domain" description="Histidine kinase" evidence="12">
    <location>
        <begin position="240"/>
        <end position="451"/>
    </location>
</feature>
<dbReference type="PRINTS" id="PR00344">
    <property type="entry name" value="BCTRLSENSOR"/>
</dbReference>
<dbReference type="Pfam" id="PF00512">
    <property type="entry name" value="HisKA"/>
    <property type="match status" value="1"/>
</dbReference>
<dbReference type="Proteomes" id="UP000503018">
    <property type="component" value="Chromosome"/>
</dbReference>
<evidence type="ECO:0000313" key="15">
    <source>
        <dbReference type="Proteomes" id="UP000503018"/>
    </source>
</evidence>
<evidence type="ECO:0000256" key="8">
    <source>
        <dbReference type="ARBA" id="ARBA00022989"/>
    </source>
</evidence>
<dbReference type="GO" id="GO:0005886">
    <property type="term" value="C:plasma membrane"/>
    <property type="evidence" value="ECO:0007669"/>
    <property type="project" value="TreeGrafter"/>
</dbReference>
<evidence type="ECO:0000256" key="1">
    <source>
        <dbReference type="ARBA" id="ARBA00000085"/>
    </source>
</evidence>
<evidence type="ECO:0000256" key="11">
    <source>
        <dbReference type="SAM" id="Phobius"/>
    </source>
</evidence>
<sequence>MMILRNFSVRMTLGYIAIFLLSAMILFSAYYSYSIHFPLAALKRDISREMAALEQLYAVEGDDALNTALARRAARPDEYPALHVLIARDGRTVSANIPSWPSVVGPLWQRIEADTFLDGVEYDRMGLMRDKRFADGSRLILGRDIDRIDELEENLQEAVLWLAVTSILLGLAGSLLLSGAIRRRIRHISDAANRVMQGQLSERIPANGSRDEFDRLSATLNAMLDRIDTLFGSVRRVSDNVAHELRTPLARMLAQAETLEATADADRHPQVAAIVDEARRLQRVFDGLLRISRLESGRHELALKQVNPLTICSDVADYYAPAVEEAGGRISVSQDKATIVVADADLLFQAVANLVDNALKYGGSSPEISISVVVADSGATIDVRDKGPGPDAVDNERLGERFYRGSNAAGLPGEGLGLALVQTVAALHGGHFRLSRAEGSTSASLALPAADRARH</sequence>
<dbReference type="PROSITE" id="PS50885">
    <property type="entry name" value="HAMP"/>
    <property type="match status" value="1"/>
</dbReference>
<dbReference type="GO" id="GO:0000155">
    <property type="term" value="F:phosphorelay sensor kinase activity"/>
    <property type="evidence" value="ECO:0007669"/>
    <property type="project" value="InterPro"/>
</dbReference>
<feature type="domain" description="HAMP" evidence="13">
    <location>
        <begin position="179"/>
        <end position="232"/>
    </location>
</feature>
<dbReference type="Gene3D" id="3.30.565.10">
    <property type="entry name" value="Histidine kinase-like ATPase, C-terminal domain"/>
    <property type="match status" value="1"/>
</dbReference>
<keyword evidence="10 11" id="KW-0472">Membrane</keyword>
<keyword evidence="9" id="KW-0902">Two-component regulatory system</keyword>
<proteinExistence type="predicted"/>
<dbReference type="RefSeq" id="WP_169945978.1">
    <property type="nucleotide sequence ID" value="NZ_CP053015.1"/>
</dbReference>
<dbReference type="PANTHER" id="PTHR45436:SF8">
    <property type="entry name" value="HISTIDINE KINASE"/>
    <property type="match status" value="1"/>
</dbReference>
<gene>
    <name evidence="14" type="ORF">GV829_09030</name>
</gene>
<dbReference type="EC" id="2.7.13.3" evidence="3"/>
<reference evidence="14 15" key="1">
    <citation type="submission" date="2020-01" db="EMBL/GenBank/DDBJ databases">
        <title>Sphingomonas sp. strain CSW-10.</title>
        <authorList>
            <person name="Chen W.-M."/>
        </authorList>
    </citation>
    <scope>NUCLEOTIDE SEQUENCE [LARGE SCALE GENOMIC DNA]</scope>
    <source>
        <strain evidence="14 15">CSW-10</strain>
    </source>
</reference>
<keyword evidence="8 11" id="KW-1133">Transmembrane helix</keyword>
<dbReference type="InterPro" id="IPR003661">
    <property type="entry name" value="HisK_dim/P_dom"/>
</dbReference>
<evidence type="ECO:0000256" key="10">
    <source>
        <dbReference type="ARBA" id="ARBA00023136"/>
    </source>
</evidence>
<evidence type="ECO:0000256" key="6">
    <source>
        <dbReference type="ARBA" id="ARBA00022692"/>
    </source>
</evidence>
<keyword evidence="15" id="KW-1185">Reference proteome</keyword>
<dbReference type="InterPro" id="IPR004358">
    <property type="entry name" value="Sig_transdc_His_kin-like_C"/>
</dbReference>
<evidence type="ECO:0000259" key="13">
    <source>
        <dbReference type="PROSITE" id="PS50885"/>
    </source>
</evidence>
<comment type="catalytic activity">
    <reaction evidence="1">
        <text>ATP + protein L-histidine = ADP + protein N-phospho-L-histidine.</text>
        <dbReference type="EC" id="2.7.13.3"/>
    </reaction>
</comment>
<dbReference type="SMART" id="SM00388">
    <property type="entry name" value="HisKA"/>
    <property type="match status" value="1"/>
</dbReference>
<dbReference type="PROSITE" id="PS50109">
    <property type="entry name" value="HIS_KIN"/>
    <property type="match status" value="1"/>
</dbReference>
<dbReference type="SUPFAM" id="SSF55874">
    <property type="entry name" value="ATPase domain of HSP90 chaperone/DNA topoisomerase II/histidine kinase"/>
    <property type="match status" value="1"/>
</dbReference>
<feature type="transmembrane region" description="Helical" evidence="11">
    <location>
        <begin position="158"/>
        <end position="177"/>
    </location>
</feature>
<evidence type="ECO:0000259" key="12">
    <source>
        <dbReference type="PROSITE" id="PS50109"/>
    </source>
</evidence>
<dbReference type="InterPro" id="IPR003594">
    <property type="entry name" value="HATPase_dom"/>
</dbReference>
<dbReference type="SUPFAM" id="SSF158472">
    <property type="entry name" value="HAMP domain-like"/>
    <property type="match status" value="1"/>
</dbReference>
<keyword evidence="6 11" id="KW-0812">Transmembrane</keyword>
<keyword evidence="5" id="KW-0808">Transferase</keyword>
<evidence type="ECO:0000256" key="7">
    <source>
        <dbReference type="ARBA" id="ARBA00022777"/>
    </source>
</evidence>
<dbReference type="Pfam" id="PF00672">
    <property type="entry name" value="HAMP"/>
    <property type="match status" value="1"/>
</dbReference>
<keyword evidence="7 14" id="KW-0418">Kinase</keyword>
<dbReference type="SUPFAM" id="SSF47384">
    <property type="entry name" value="Homodimeric domain of signal transducing histidine kinase"/>
    <property type="match status" value="1"/>
</dbReference>
<evidence type="ECO:0000256" key="2">
    <source>
        <dbReference type="ARBA" id="ARBA00004370"/>
    </source>
</evidence>
<dbReference type="InterPro" id="IPR036890">
    <property type="entry name" value="HATPase_C_sf"/>
</dbReference>
<dbReference type="Pfam" id="PF02518">
    <property type="entry name" value="HATPase_c"/>
    <property type="match status" value="1"/>
</dbReference>
<accession>A0A6M4ATY0</accession>
<evidence type="ECO:0000256" key="5">
    <source>
        <dbReference type="ARBA" id="ARBA00022679"/>
    </source>
</evidence>
<dbReference type="PANTHER" id="PTHR45436">
    <property type="entry name" value="SENSOR HISTIDINE KINASE YKOH"/>
    <property type="match status" value="1"/>
</dbReference>
<evidence type="ECO:0000256" key="3">
    <source>
        <dbReference type="ARBA" id="ARBA00012438"/>
    </source>
</evidence>
<dbReference type="AlphaFoldDB" id="A0A6M4ATY0"/>
<protein>
    <recommendedName>
        <fullName evidence="3">histidine kinase</fullName>
        <ecNumber evidence="3">2.7.13.3</ecNumber>
    </recommendedName>
</protein>
<dbReference type="InterPro" id="IPR036097">
    <property type="entry name" value="HisK_dim/P_sf"/>
</dbReference>
<dbReference type="CDD" id="cd00082">
    <property type="entry name" value="HisKA"/>
    <property type="match status" value="1"/>
</dbReference>
<dbReference type="CDD" id="cd06225">
    <property type="entry name" value="HAMP"/>
    <property type="match status" value="1"/>
</dbReference>
<organism evidence="14 15">
    <name type="scientific">Sphingomonas lacunae</name>
    <dbReference type="NCBI Taxonomy" id="2698828"/>
    <lineage>
        <taxon>Bacteria</taxon>
        <taxon>Pseudomonadati</taxon>
        <taxon>Pseudomonadota</taxon>
        <taxon>Alphaproteobacteria</taxon>
        <taxon>Sphingomonadales</taxon>
        <taxon>Sphingomonadaceae</taxon>
        <taxon>Sphingomonas</taxon>
    </lineage>
</organism>
<dbReference type="InterPro" id="IPR050428">
    <property type="entry name" value="TCS_sensor_his_kinase"/>
</dbReference>
<comment type="subcellular location">
    <subcellularLocation>
        <location evidence="2">Membrane</location>
    </subcellularLocation>
</comment>
<dbReference type="Gene3D" id="1.10.287.130">
    <property type="match status" value="1"/>
</dbReference>
<keyword evidence="4" id="KW-0597">Phosphoprotein</keyword>
<dbReference type="SMART" id="SM00387">
    <property type="entry name" value="HATPase_c"/>
    <property type="match status" value="1"/>
</dbReference>
<dbReference type="KEGG" id="slan:GV829_09030"/>
<feature type="transmembrane region" description="Helical" evidence="11">
    <location>
        <begin position="12"/>
        <end position="33"/>
    </location>
</feature>
<evidence type="ECO:0000256" key="4">
    <source>
        <dbReference type="ARBA" id="ARBA00022553"/>
    </source>
</evidence>
<dbReference type="InterPro" id="IPR005467">
    <property type="entry name" value="His_kinase_dom"/>
</dbReference>
<name>A0A6M4ATY0_9SPHN</name>
<dbReference type="SMART" id="SM00304">
    <property type="entry name" value="HAMP"/>
    <property type="match status" value="1"/>
</dbReference>
<dbReference type="CDD" id="cd00075">
    <property type="entry name" value="HATPase"/>
    <property type="match status" value="1"/>
</dbReference>
<dbReference type="Gene3D" id="6.10.340.10">
    <property type="match status" value="1"/>
</dbReference>
<evidence type="ECO:0000313" key="14">
    <source>
        <dbReference type="EMBL" id="QJQ32578.1"/>
    </source>
</evidence>
<evidence type="ECO:0000256" key="9">
    <source>
        <dbReference type="ARBA" id="ARBA00023012"/>
    </source>
</evidence>
<dbReference type="EMBL" id="CP053015">
    <property type="protein sequence ID" value="QJQ32578.1"/>
    <property type="molecule type" value="Genomic_DNA"/>
</dbReference>
<dbReference type="InterPro" id="IPR003660">
    <property type="entry name" value="HAMP_dom"/>
</dbReference>